<keyword evidence="1" id="KW-0548">Nucleotidyltransferase</keyword>
<organism evidence="1 2">
    <name type="scientific">Natrinema gari JCM 14663</name>
    <dbReference type="NCBI Taxonomy" id="1230459"/>
    <lineage>
        <taxon>Archaea</taxon>
        <taxon>Methanobacteriati</taxon>
        <taxon>Methanobacteriota</taxon>
        <taxon>Stenosarchaea group</taxon>
        <taxon>Halobacteria</taxon>
        <taxon>Halobacteriales</taxon>
        <taxon>Natrialbaceae</taxon>
        <taxon>Natrinema</taxon>
    </lineage>
</organism>
<dbReference type="Proteomes" id="UP000011592">
    <property type="component" value="Unassembled WGS sequence"/>
</dbReference>
<dbReference type="EMBL" id="AOIJ01000031">
    <property type="protein sequence ID" value="ELY83415.1"/>
    <property type="molecule type" value="Genomic_DNA"/>
</dbReference>
<reference evidence="1 2" key="1">
    <citation type="journal article" date="2014" name="PLoS Genet.">
        <title>Phylogenetically driven sequencing of extremely halophilic archaea reveals strategies for static and dynamic osmo-response.</title>
        <authorList>
            <person name="Becker E.A."/>
            <person name="Seitzer P.M."/>
            <person name="Tritt A."/>
            <person name="Larsen D."/>
            <person name="Krusor M."/>
            <person name="Yao A.I."/>
            <person name="Wu D."/>
            <person name="Madern D."/>
            <person name="Eisen J.A."/>
            <person name="Darling A.E."/>
            <person name="Facciotti M.T."/>
        </authorList>
    </citation>
    <scope>NUCLEOTIDE SEQUENCE [LARGE SCALE GENOMIC DNA]</scope>
    <source>
        <strain evidence="1 2">JCM 14663</strain>
    </source>
</reference>
<keyword evidence="1" id="KW-0808">Transferase</keyword>
<evidence type="ECO:0000313" key="1">
    <source>
        <dbReference type="EMBL" id="ELY83415.1"/>
    </source>
</evidence>
<gene>
    <name evidence="1" type="ORF">C486_02098</name>
</gene>
<dbReference type="EC" id="2.7.7.7" evidence="1"/>
<comment type="caution">
    <text evidence="1">The sequence shown here is derived from an EMBL/GenBank/DDBJ whole genome shotgun (WGS) entry which is preliminary data.</text>
</comment>
<proteinExistence type="predicted"/>
<name>L9ZAB0_9EURY</name>
<dbReference type="PATRIC" id="fig|1230459.4.peg.418"/>
<sequence length="153" mass="16739">MATRVDFSREFRYCLETGIDPTPANELSTLRLSVPVTETSNDTYGEVSAAGDTVTDSPTDILTAVEGALEAHDPDVLVCSTSEIVQILHEMATDADVGDFSLSRWPDVDYQQLASRSTYSSYGRVGHSPVRYNVPGRAIIDESNTFFYGETNC</sequence>
<protein>
    <submittedName>
        <fullName evidence="1">DNA polymerase I</fullName>
        <ecNumber evidence="1">2.7.7.7</ecNumber>
    </submittedName>
</protein>
<keyword evidence="2" id="KW-1185">Reference proteome</keyword>
<dbReference type="GO" id="GO:0003887">
    <property type="term" value="F:DNA-directed DNA polymerase activity"/>
    <property type="evidence" value="ECO:0007669"/>
    <property type="project" value="UniProtKB-EC"/>
</dbReference>
<dbReference type="AlphaFoldDB" id="L9ZAB0"/>
<evidence type="ECO:0000313" key="2">
    <source>
        <dbReference type="Proteomes" id="UP000011592"/>
    </source>
</evidence>
<accession>L9ZAB0</accession>